<dbReference type="Pfam" id="PF02767">
    <property type="entry name" value="DNA_pol3_beta_2"/>
    <property type="match status" value="1"/>
</dbReference>
<comment type="subcellular location">
    <subcellularLocation>
        <location evidence="1 9">Cytoplasm</location>
    </subcellularLocation>
</comment>
<evidence type="ECO:0000256" key="1">
    <source>
        <dbReference type="ARBA" id="ARBA00004496"/>
    </source>
</evidence>
<dbReference type="CDD" id="cd00140">
    <property type="entry name" value="beta_clamp"/>
    <property type="match status" value="1"/>
</dbReference>
<feature type="domain" description="DNA polymerase III beta sliding clamp N-terminal" evidence="10">
    <location>
        <begin position="1"/>
        <end position="116"/>
    </location>
</feature>
<dbReference type="EMBL" id="JAEDAM010000100">
    <property type="protein sequence ID" value="MBS8122498.1"/>
    <property type="molecule type" value="Genomic_DNA"/>
</dbReference>
<dbReference type="PIRSF" id="PIRSF000804">
    <property type="entry name" value="DNA_pol_III_b"/>
    <property type="match status" value="1"/>
</dbReference>
<keyword evidence="7 9" id="KW-0239">DNA-directed DNA polymerase</keyword>
<keyword evidence="6 9" id="KW-0235">DNA replication</keyword>
<organism evidence="13 14">
    <name type="scientific">Candidatus Vampirococcus lugosii</name>
    <dbReference type="NCBI Taxonomy" id="2789015"/>
    <lineage>
        <taxon>Bacteria</taxon>
        <taxon>Candidatus Absconditibacteriota</taxon>
        <taxon>Vampirococcus</taxon>
    </lineage>
</organism>
<evidence type="ECO:0000259" key="10">
    <source>
        <dbReference type="Pfam" id="PF00712"/>
    </source>
</evidence>
<feature type="domain" description="DNA polymerase III beta sliding clamp C-terminal" evidence="12">
    <location>
        <begin position="255"/>
        <end position="373"/>
    </location>
</feature>
<dbReference type="NCBIfam" id="TIGR00663">
    <property type="entry name" value="dnan"/>
    <property type="match status" value="1"/>
</dbReference>
<feature type="domain" description="DNA polymerase III beta sliding clamp central" evidence="11">
    <location>
        <begin position="130"/>
        <end position="250"/>
    </location>
</feature>
<comment type="function">
    <text evidence="9">Confers DNA tethering and processivity to DNA polymerases and other proteins. Acts as a clamp, forming a ring around DNA (a reaction catalyzed by the clamp-loading complex) which diffuses in an ATP-independent manner freely and bidirectionally along dsDNA. Initially characterized for its ability to contact the catalytic subunit of DNA polymerase III (Pol III), a complex, multichain enzyme responsible for most of the replicative synthesis in bacteria; Pol III exhibits 3'-5' exonuclease proofreading activity. The beta chain is required for initiation of replication as well as for processivity of DNA replication.</text>
</comment>
<evidence type="ECO:0000313" key="13">
    <source>
        <dbReference type="EMBL" id="MBS8122498.1"/>
    </source>
</evidence>
<evidence type="ECO:0000256" key="3">
    <source>
        <dbReference type="ARBA" id="ARBA00022490"/>
    </source>
</evidence>
<evidence type="ECO:0000256" key="2">
    <source>
        <dbReference type="ARBA" id="ARBA00010752"/>
    </source>
</evidence>
<dbReference type="InterPro" id="IPR001001">
    <property type="entry name" value="DNA_polIII_beta"/>
</dbReference>
<dbReference type="Gene3D" id="3.70.10.10">
    <property type="match status" value="1"/>
</dbReference>
<dbReference type="Pfam" id="PF02768">
    <property type="entry name" value="DNA_pol3_beta_3"/>
    <property type="match status" value="1"/>
</dbReference>
<evidence type="ECO:0000256" key="5">
    <source>
        <dbReference type="ARBA" id="ARBA00022695"/>
    </source>
</evidence>
<comment type="caution">
    <text evidence="13">The sequence shown here is derived from an EMBL/GenBank/DDBJ whole genome shotgun (WGS) entry which is preliminary data.</text>
</comment>
<dbReference type="Proteomes" id="UP000680365">
    <property type="component" value="Unassembled WGS sequence"/>
</dbReference>
<proteinExistence type="inferred from homology"/>
<evidence type="ECO:0000259" key="12">
    <source>
        <dbReference type="Pfam" id="PF02768"/>
    </source>
</evidence>
<evidence type="ECO:0000256" key="8">
    <source>
        <dbReference type="ARBA" id="ARBA00023125"/>
    </source>
</evidence>
<evidence type="ECO:0000259" key="11">
    <source>
        <dbReference type="Pfam" id="PF02767"/>
    </source>
</evidence>
<reference evidence="13 14" key="1">
    <citation type="journal article" date="2021" name="Nat. Commun.">
        <title>Reductive evolution and unique predatory mode in the CPR bacterium Vampirococcus lugosii.</title>
        <authorList>
            <person name="Moreira D."/>
            <person name="Zivanovic Y."/>
            <person name="Lopez-Archilla A.I."/>
            <person name="Iniesto M."/>
            <person name="Lopez-Garcia P."/>
        </authorList>
    </citation>
    <scope>NUCLEOTIDE SEQUENCE [LARGE SCALE GENOMIC DNA]</scope>
    <source>
        <strain evidence="13">Chiprana</strain>
    </source>
</reference>
<keyword evidence="3 9" id="KW-0963">Cytoplasm</keyword>
<dbReference type="PANTHER" id="PTHR30478">
    <property type="entry name" value="DNA POLYMERASE III SUBUNIT BETA"/>
    <property type="match status" value="1"/>
</dbReference>
<dbReference type="PANTHER" id="PTHR30478:SF0">
    <property type="entry name" value="BETA SLIDING CLAMP"/>
    <property type="match status" value="1"/>
</dbReference>
<dbReference type="Gene3D" id="3.10.150.10">
    <property type="entry name" value="DNA Polymerase III, subunit A, domain 2"/>
    <property type="match status" value="1"/>
</dbReference>
<dbReference type="RefSeq" id="WP_213349908.1">
    <property type="nucleotide sequence ID" value="NZ_JAEDAM010000100.1"/>
</dbReference>
<dbReference type="SMART" id="SM00480">
    <property type="entry name" value="POL3Bc"/>
    <property type="match status" value="1"/>
</dbReference>
<gene>
    <name evidence="13" type="ORF">VAMP_7420n22</name>
</gene>
<dbReference type="GO" id="GO:0003887">
    <property type="term" value="F:DNA-directed DNA polymerase activity"/>
    <property type="evidence" value="ECO:0007669"/>
    <property type="project" value="UniProtKB-EC"/>
</dbReference>
<dbReference type="InterPro" id="IPR022637">
    <property type="entry name" value="DNA_polIII_beta_cen"/>
</dbReference>
<comment type="similarity">
    <text evidence="2 9">Belongs to the beta sliding clamp family.</text>
</comment>
<comment type="subunit">
    <text evidence="9">Forms a ring-shaped head-to-tail homodimer around DNA.</text>
</comment>
<evidence type="ECO:0000256" key="9">
    <source>
        <dbReference type="PIRNR" id="PIRNR000804"/>
    </source>
</evidence>
<evidence type="ECO:0000256" key="7">
    <source>
        <dbReference type="ARBA" id="ARBA00022932"/>
    </source>
</evidence>
<dbReference type="InterPro" id="IPR046938">
    <property type="entry name" value="DNA_clamp_sf"/>
</dbReference>
<dbReference type="InterPro" id="IPR022634">
    <property type="entry name" value="DNA_polIII_beta_N"/>
</dbReference>
<keyword evidence="4 9" id="KW-0808">Transferase</keyword>
<dbReference type="Pfam" id="PF00712">
    <property type="entry name" value="DNA_pol3_beta"/>
    <property type="match status" value="1"/>
</dbReference>
<name>A0ABS5QPJ6_9BACT</name>
<evidence type="ECO:0000256" key="6">
    <source>
        <dbReference type="ARBA" id="ARBA00022705"/>
    </source>
</evidence>
<evidence type="ECO:0000256" key="4">
    <source>
        <dbReference type="ARBA" id="ARBA00022679"/>
    </source>
</evidence>
<dbReference type="InterPro" id="IPR022635">
    <property type="entry name" value="DNA_polIII_beta_C"/>
</dbReference>
<protein>
    <recommendedName>
        <fullName evidence="9">Beta sliding clamp</fullName>
    </recommendedName>
</protein>
<keyword evidence="14" id="KW-1185">Reference proteome</keyword>
<keyword evidence="5 9" id="KW-0548">Nucleotidyltransferase</keyword>
<accession>A0ABS5QPJ6</accession>
<keyword evidence="8" id="KW-0238">DNA-binding</keyword>
<sequence length="376" mass="42373">MNFSIKNNDLNDVLDLCMKFISKSSTLPILENICIEAGEDGVVFKATDMEKYISFKLPVDVLTEGSLTVNGKIFLDIIRNIESDVVNFNKDDRNEILYLNSNEDKFEINGIASSEYIASPKIDLDESISLSAKNFVNGISKVTYSVTERNFSPILTGLLIRSTEDGLAFVGTDSFRLAEYNIPVNLNKYFDIIVPKLNIIEIQKVLDFFISKGGDDFELNFSNNLISFKLKTDEFSIYLTSILIQGNFPNYKNENIMPTNSNTDFEVPKNELEKAIRKISIFTRDINNFIDLSISSSGNIFIESGQTDKGNAKTSINTKINGDDVYFGVSGKYIQDFLKNIDSDTVIVRIVDNQNPIVFKDSQDNNLTYIVRPLVK</sequence>
<evidence type="ECO:0000313" key="14">
    <source>
        <dbReference type="Proteomes" id="UP000680365"/>
    </source>
</evidence>
<dbReference type="SUPFAM" id="SSF55979">
    <property type="entry name" value="DNA clamp"/>
    <property type="match status" value="3"/>
</dbReference>